<dbReference type="Gene3D" id="1.10.3470.10">
    <property type="entry name" value="ABC transporter involved in vitamin B12 uptake, BtuC"/>
    <property type="match status" value="1"/>
</dbReference>
<accession>A0A091CCG3</accession>
<sequence>MRTKVWALLIFFLIAGMVLSLTIGANSLSIEEIGTIIIGRGSPTQQLLVFHFRFPRTLIAILAGTGLAISGYLFQAVTHNDLAEPGILGINAGAGLTVLLYLGFFYNRILQ</sequence>
<keyword evidence="4" id="KW-1003">Cell membrane</keyword>
<keyword evidence="6 8" id="KW-1133">Transmembrane helix</keyword>
<comment type="similarity">
    <text evidence="2">Belongs to the binding-protein-dependent transport system permease family. FecCD subfamily.</text>
</comment>
<proteinExistence type="inferred from homology"/>
<dbReference type="GO" id="GO:0005886">
    <property type="term" value="C:plasma membrane"/>
    <property type="evidence" value="ECO:0007669"/>
    <property type="project" value="UniProtKB-SubCell"/>
</dbReference>
<dbReference type="GO" id="GO:0033214">
    <property type="term" value="P:siderophore-iron import into cell"/>
    <property type="evidence" value="ECO:0007669"/>
    <property type="project" value="TreeGrafter"/>
</dbReference>
<organism evidence="9 10">
    <name type="scientific">Tetragenococcus muriaticus PMC-11-5</name>
    <dbReference type="NCBI Taxonomy" id="1302649"/>
    <lineage>
        <taxon>Bacteria</taxon>
        <taxon>Bacillati</taxon>
        <taxon>Bacillota</taxon>
        <taxon>Bacilli</taxon>
        <taxon>Lactobacillales</taxon>
        <taxon>Enterococcaceae</taxon>
        <taxon>Tetragenococcus</taxon>
    </lineage>
</organism>
<name>A0A091CCG3_9ENTE</name>
<dbReference type="Proteomes" id="UP000029380">
    <property type="component" value="Unassembled WGS sequence"/>
</dbReference>
<dbReference type="PANTHER" id="PTHR30472">
    <property type="entry name" value="FERRIC ENTEROBACTIN TRANSPORT SYSTEM PERMEASE PROTEIN"/>
    <property type="match status" value="1"/>
</dbReference>
<evidence type="ECO:0000313" key="9">
    <source>
        <dbReference type="EMBL" id="KFN90283.1"/>
    </source>
</evidence>
<dbReference type="PANTHER" id="PTHR30472:SF64">
    <property type="entry name" value="IRON(3+)-HYDROXAMATE IMPORT SYSTEM PERMEASE PROTEIN FHUG"/>
    <property type="match status" value="1"/>
</dbReference>
<evidence type="ECO:0000256" key="2">
    <source>
        <dbReference type="ARBA" id="ARBA00007935"/>
    </source>
</evidence>
<protein>
    <submittedName>
        <fullName evidence="9">Transport system permease protein</fullName>
    </submittedName>
</protein>
<comment type="caution">
    <text evidence="9">The sequence shown here is derived from an EMBL/GenBank/DDBJ whole genome shotgun (WGS) entry which is preliminary data.</text>
</comment>
<keyword evidence="5 8" id="KW-0812">Transmembrane</keyword>
<feature type="transmembrane region" description="Helical" evidence="8">
    <location>
        <begin position="57"/>
        <end position="74"/>
    </location>
</feature>
<dbReference type="InterPro" id="IPR037294">
    <property type="entry name" value="ABC_BtuC-like"/>
</dbReference>
<reference evidence="9 10" key="1">
    <citation type="submission" date="2014-08" db="EMBL/GenBank/DDBJ databases">
        <title>Genome sequence of Tetragenococcus muriaticus.</title>
        <authorList>
            <person name="Chuea-nongthon C."/>
            <person name="Rodtong S."/>
            <person name="Yongsawatdigul J."/>
            <person name="Steele J.L."/>
            <person name="Liu X.-y."/>
            <person name="Speers J."/>
            <person name="Glasner J.D."/>
            <person name="Neeno-Eckwall E.C."/>
        </authorList>
    </citation>
    <scope>NUCLEOTIDE SEQUENCE [LARGE SCALE GENOMIC DNA]</scope>
    <source>
        <strain evidence="9 10">PMC-11-5</strain>
    </source>
</reference>
<evidence type="ECO:0000256" key="1">
    <source>
        <dbReference type="ARBA" id="ARBA00004651"/>
    </source>
</evidence>
<keyword evidence="7 8" id="KW-0472">Membrane</keyword>
<evidence type="ECO:0000256" key="8">
    <source>
        <dbReference type="SAM" id="Phobius"/>
    </source>
</evidence>
<feature type="transmembrane region" description="Helical" evidence="8">
    <location>
        <begin position="86"/>
        <end position="106"/>
    </location>
</feature>
<evidence type="ECO:0000256" key="6">
    <source>
        <dbReference type="ARBA" id="ARBA00022989"/>
    </source>
</evidence>
<dbReference type="PATRIC" id="fig|1302649.3.peg.1990"/>
<dbReference type="GO" id="GO:0022857">
    <property type="term" value="F:transmembrane transporter activity"/>
    <property type="evidence" value="ECO:0007669"/>
    <property type="project" value="InterPro"/>
</dbReference>
<comment type="subcellular location">
    <subcellularLocation>
        <location evidence="1">Cell membrane</location>
        <topology evidence="1">Multi-pass membrane protein</topology>
    </subcellularLocation>
</comment>
<dbReference type="EMBL" id="JPVU01000219">
    <property type="protein sequence ID" value="KFN90283.1"/>
    <property type="molecule type" value="Genomic_DNA"/>
</dbReference>
<evidence type="ECO:0000313" key="10">
    <source>
        <dbReference type="Proteomes" id="UP000029380"/>
    </source>
</evidence>
<dbReference type="AlphaFoldDB" id="A0A091CCG3"/>
<dbReference type="SUPFAM" id="SSF81345">
    <property type="entry name" value="ABC transporter involved in vitamin B12 uptake, BtuC"/>
    <property type="match status" value="1"/>
</dbReference>
<evidence type="ECO:0000256" key="3">
    <source>
        <dbReference type="ARBA" id="ARBA00022448"/>
    </source>
</evidence>
<evidence type="ECO:0000256" key="4">
    <source>
        <dbReference type="ARBA" id="ARBA00022475"/>
    </source>
</evidence>
<dbReference type="Pfam" id="PF01032">
    <property type="entry name" value="FecCD"/>
    <property type="match status" value="1"/>
</dbReference>
<keyword evidence="3" id="KW-0813">Transport</keyword>
<evidence type="ECO:0000256" key="5">
    <source>
        <dbReference type="ARBA" id="ARBA00022692"/>
    </source>
</evidence>
<evidence type="ECO:0000256" key="7">
    <source>
        <dbReference type="ARBA" id="ARBA00023136"/>
    </source>
</evidence>
<dbReference type="InterPro" id="IPR000522">
    <property type="entry name" value="ABC_transptr_permease_BtuC"/>
</dbReference>
<gene>
    <name evidence="9" type="ORF">TMUPMC115_1993</name>
</gene>